<dbReference type="KEGG" id="sva:SVA_1334"/>
<reference evidence="1 2" key="1">
    <citation type="submission" date="2015-08" db="EMBL/GenBank/DDBJ databases">
        <title>Complete genome sequence of Sulfurifustis variabilis.</title>
        <authorList>
            <person name="Miura A."/>
            <person name="Kojima H."/>
            <person name="Fukui M."/>
        </authorList>
    </citation>
    <scope>NUCLEOTIDE SEQUENCE [LARGE SCALE GENOMIC DNA]</scope>
    <source>
        <strain evidence="2">skN76</strain>
    </source>
</reference>
<dbReference type="Proteomes" id="UP000218899">
    <property type="component" value="Chromosome"/>
</dbReference>
<protein>
    <recommendedName>
        <fullName evidence="3">TIGR03016 family PEP-CTERM system-associated outer membrane protein</fullName>
    </recommendedName>
</protein>
<sequence length="429" mass="47044">MLLCAAAPSAHAAQAAYGFGYISEYSSNIERTPTDPRNDWINSVVGGIAYEENTADLAARVSGQVEARSYAENTFSDDVVGNLDASALWTLSPQRLTWTVEDAFRMVTLDPATATTPRNVAGANIFNTGPDAYLRFGPVHTLSLGGRYGNVYVGDADIDNNRYTGIARWLYQSSPRTVWSLNLEHLNVSFDNDVLNENFKRDDAYARLLIRQARSEFTLDAGRSRIDRDRSPELEGSLGRLGWRRELSSESSFGLSAAAGYQDVGAALLGLLTGPTATVAAPVPPTGTDVVTSDLYYTRQADVFYTRRGSRYGGTVRVVARELDFETTLQDRDEAGGSLELGYVHSATTSATLFGDYLKIDYAQIVREDEDIHYGLRLAYLVGRNVSVGLEGRRIERASTDAGSEFVDKRALLTVLYSTAPLYSPLSRR</sequence>
<dbReference type="OrthoDB" id="5567701at2"/>
<keyword evidence="2" id="KW-1185">Reference proteome</keyword>
<dbReference type="AlphaFoldDB" id="A0A1B4VBE8"/>
<organism evidence="1 2">
    <name type="scientific">Sulfurifustis variabilis</name>
    <dbReference type="NCBI Taxonomy" id="1675686"/>
    <lineage>
        <taxon>Bacteria</taxon>
        <taxon>Pseudomonadati</taxon>
        <taxon>Pseudomonadota</taxon>
        <taxon>Gammaproteobacteria</taxon>
        <taxon>Acidiferrobacterales</taxon>
        <taxon>Acidiferrobacteraceae</taxon>
        <taxon>Sulfurifustis</taxon>
    </lineage>
</organism>
<name>A0A1B4VBE8_9GAMM</name>
<dbReference type="RefSeq" id="WP_096460450.1">
    <property type="nucleotide sequence ID" value="NZ_AP014936.1"/>
</dbReference>
<dbReference type="EMBL" id="AP014936">
    <property type="protein sequence ID" value="BAU47901.1"/>
    <property type="molecule type" value="Genomic_DNA"/>
</dbReference>
<accession>A0A1B4VBE8</accession>
<evidence type="ECO:0000313" key="1">
    <source>
        <dbReference type="EMBL" id="BAU47901.1"/>
    </source>
</evidence>
<gene>
    <name evidence="1" type="ORF">SVA_1334</name>
</gene>
<evidence type="ECO:0000313" key="2">
    <source>
        <dbReference type="Proteomes" id="UP000218899"/>
    </source>
</evidence>
<evidence type="ECO:0008006" key="3">
    <source>
        <dbReference type="Google" id="ProtNLM"/>
    </source>
</evidence>
<proteinExistence type="predicted"/>